<dbReference type="InterPro" id="IPR058740">
    <property type="entry name" value="MurL_N"/>
</dbReference>
<evidence type="ECO:0000259" key="1">
    <source>
        <dbReference type="Pfam" id="PF26298"/>
    </source>
</evidence>
<feature type="domain" description="MurL C-terminal" evidence="1">
    <location>
        <begin position="245"/>
        <end position="360"/>
    </location>
</feature>
<gene>
    <name evidence="3" type="ORF">UFOPK3139_00917</name>
</gene>
<dbReference type="HAMAP" id="MF_02209">
    <property type="entry name" value="MurL"/>
    <property type="match status" value="1"/>
</dbReference>
<dbReference type="AlphaFoldDB" id="A0A6J6ZVK2"/>
<dbReference type="InterPro" id="IPR043689">
    <property type="entry name" value="MurL"/>
</dbReference>
<accession>A0A6J6ZVK2</accession>
<protein>
    <submittedName>
        <fullName evidence="3">Unannotated protein</fullName>
    </submittedName>
</protein>
<dbReference type="Pfam" id="PF26299">
    <property type="entry name" value="MurL_N"/>
    <property type="match status" value="1"/>
</dbReference>
<reference evidence="3" key="1">
    <citation type="submission" date="2020-05" db="EMBL/GenBank/DDBJ databases">
        <authorList>
            <person name="Chiriac C."/>
            <person name="Salcher M."/>
            <person name="Ghai R."/>
            <person name="Kavagutti S V."/>
        </authorList>
    </citation>
    <scope>NUCLEOTIDE SEQUENCE</scope>
</reference>
<dbReference type="Pfam" id="PF26298">
    <property type="entry name" value="MurL_epimerase_C"/>
    <property type="match status" value="1"/>
</dbReference>
<evidence type="ECO:0000259" key="2">
    <source>
        <dbReference type="Pfam" id="PF26299"/>
    </source>
</evidence>
<evidence type="ECO:0000313" key="3">
    <source>
        <dbReference type="EMBL" id="CAB4824424.1"/>
    </source>
</evidence>
<feature type="domain" description="MurL N-terminal" evidence="2">
    <location>
        <begin position="2"/>
        <end position="223"/>
    </location>
</feature>
<sequence length="387" mass="42501">MFLVAGVSYYKAAAPPLIDFGDHPLTPAEATMLRAFYLDGLGEFAYSNGLDLRDLMFHYTSTAPEPVATGVHLDRPLVPFGGGIDSIVTVDEVRQIHADTALFILSRMGDRFAAIEAAARETGLPVLRAERELDAKVLRSRELGFRNGHVPVTGILSAIATLIAVLHGRGAVVMSNEWSASSGNLEVDGRTINHQYSKSAEFETLLRAALADQFTDGPEYFSLLRPYSELAIARRFAKLTNYHRVFRSCNRAFQLDPAKRHATWCGVCDKCCFIDLILAPFVAAADLRAVFGGREPLENPDTIRSFRTLLDIGHEPKPFECVGEVSECRAALQRAAARPDRTGSPMLEALLRELDDRELDDEAINALLVPIGADHIPDSYAPRHLVG</sequence>
<dbReference type="GO" id="GO:0016853">
    <property type="term" value="F:isomerase activity"/>
    <property type="evidence" value="ECO:0007669"/>
    <property type="project" value="InterPro"/>
</dbReference>
<name>A0A6J6ZVK2_9ZZZZ</name>
<dbReference type="GO" id="GO:0042546">
    <property type="term" value="P:cell wall biogenesis"/>
    <property type="evidence" value="ECO:0007669"/>
    <property type="project" value="InterPro"/>
</dbReference>
<proteinExistence type="inferred from homology"/>
<organism evidence="3">
    <name type="scientific">freshwater metagenome</name>
    <dbReference type="NCBI Taxonomy" id="449393"/>
    <lineage>
        <taxon>unclassified sequences</taxon>
        <taxon>metagenomes</taxon>
        <taxon>ecological metagenomes</taxon>
    </lineage>
</organism>
<dbReference type="EMBL" id="CAFABA010000028">
    <property type="protein sequence ID" value="CAB4824424.1"/>
    <property type="molecule type" value="Genomic_DNA"/>
</dbReference>
<dbReference type="InterPro" id="IPR058741">
    <property type="entry name" value="MurL_C"/>
</dbReference>